<accession>A0A8S5T432</accession>
<sequence length="102" mass="11834">MLRIRCDRPEELIQYLRSTITAIDLESTNRLLEYKSDKLAGTGSIAYEITKLGKAKDEIIDLINEIRYHQPDVVYASIQILVYLNKYNVDYPDDLIIREAVV</sequence>
<dbReference type="EMBL" id="BK032734">
    <property type="protein sequence ID" value="DAF57538.1"/>
    <property type="molecule type" value="Genomic_DNA"/>
</dbReference>
<name>A0A8S5T432_9CAUD</name>
<organism evidence="1">
    <name type="scientific">Myoviridae sp. ctqfO1</name>
    <dbReference type="NCBI Taxonomy" id="2827710"/>
    <lineage>
        <taxon>Viruses</taxon>
        <taxon>Duplodnaviria</taxon>
        <taxon>Heunggongvirae</taxon>
        <taxon>Uroviricota</taxon>
        <taxon>Caudoviricetes</taxon>
    </lineage>
</organism>
<protein>
    <submittedName>
        <fullName evidence="1">Uncharacterized protein</fullName>
    </submittedName>
</protein>
<proteinExistence type="predicted"/>
<reference evidence="1" key="1">
    <citation type="journal article" date="2021" name="Proc. Natl. Acad. Sci. U.S.A.">
        <title>A Catalog of Tens of Thousands of Viruses from Human Metagenomes Reveals Hidden Associations with Chronic Diseases.</title>
        <authorList>
            <person name="Tisza M.J."/>
            <person name="Buck C.B."/>
        </authorList>
    </citation>
    <scope>NUCLEOTIDE SEQUENCE</scope>
    <source>
        <strain evidence="1">CtqfO1</strain>
    </source>
</reference>
<evidence type="ECO:0000313" key="1">
    <source>
        <dbReference type="EMBL" id="DAF57538.1"/>
    </source>
</evidence>